<organism evidence="3 4">
    <name type="scientific">Chloropicon roscoffensis</name>
    <dbReference type="NCBI Taxonomy" id="1461544"/>
    <lineage>
        <taxon>Eukaryota</taxon>
        <taxon>Viridiplantae</taxon>
        <taxon>Chlorophyta</taxon>
        <taxon>Chloropicophyceae</taxon>
        <taxon>Chloropicales</taxon>
        <taxon>Chloropicaceae</taxon>
        <taxon>Chloropicon</taxon>
    </lineage>
</organism>
<dbReference type="Gene3D" id="2.170.270.10">
    <property type="entry name" value="SET domain"/>
    <property type="match status" value="1"/>
</dbReference>
<feature type="region of interest" description="Disordered" evidence="1">
    <location>
        <begin position="98"/>
        <end position="123"/>
    </location>
</feature>
<dbReference type="PANTHER" id="PTHR47436">
    <property type="entry name" value="HISTONE-LYSINE N-METHYLTRANSFERASE ATXR2"/>
    <property type="match status" value="1"/>
</dbReference>
<dbReference type="Gene3D" id="6.10.140.2220">
    <property type="match status" value="1"/>
</dbReference>
<dbReference type="CDD" id="cd20071">
    <property type="entry name" value="SET_SMYD"/>
    <property type="match status" value="1"/>
</dbReference>
<evidence type="ECO:0000256" key="1">
    <source>
        <dbReference type="SAM" id="MobiDB-lite"/>
    </source>
</evidence>
<evidence type="ECO:0000313" key="4">
    <source>
        <dbReference type="Proteomes" id="UP001472866"/>
    </source>
</evidence>
<proteinExistence type="predicted"/>
<dbReference type="InterPro" id="IPR001214">
    <property type="entry name" value="SET_dom"/>
</dbReference>
<dbReference type="Pfam" id="PF00856">
    <property type="entry name" value="SET"/>
    <property type="match status" value="1"/>
</dbReference>
<evidence type="ECO:0000259" key="2">
    <source>
        <dbReference type="PROSITE" id="PS50280"/>
    </source>
</evidence>
<feature type="domain" description="SET" evidence="2">
    <location>
        <begin position="34"/>
        <end position="371"/>
    </location>
</feature>
<gene>
    <name evidence="3" type="ORF">HKI87_19g88590</name>
</gene>
<dbReference type="Proteomes" id="UP001472866">
    <property type="component" value="Chromosome 19"/>
</dbReference>
<dbReference type="AlphaFoldDB" id="A0AAX4PMC5"/>
<sequence>MAGTTVREYGAFAPQEEEVVAHAMSLDSALGLEGGLRLVPAAGEGKGRGLLASKAFEQGFVIFKDDPIAALHQNKDECWACERCLKVMGSASDRESWLARRSDSGEAGGSGSSSSKPDRAPRPVPCRGGCAELYCSEACESHAWGAYHRLICPAGGEIVGDPMQSAAYWMREFNEHADETNDIFRLAARVYAMVVASVVPKGGDAEADGSLLSLHLRSVRHAWKLPWWEQVALPHDVDDETEFRAQLKDLAKDSFDLLSGALRLRLPPSVEESGLLDGGFDLYGRLVGMFELNNLEIFHSAEAELGPVEGTAFYPLHSCMNHSCDPNVVMMFCDDDDEEGANGDPEAESYRCYAYATRDIGEGEEVTCSYLDQDQLQLSTEERQDLLRDYGFRCRCKRCE</sequence>
<dbReference type="GO" id="GO:0008168">
    <property type="term" value="F:methyltransferase activity"/>
    <property type="evidence" value="ECO:0007669"/>
    <property type="project" value="InterPro"/>
</dbReference>
<evidence type="ECO:0000313" key="3">
    <source>
        <dbReference type="EMBL" id="WZN67286.1"/>
    </source>
</evidence>
<protein>
    <submittedName>
        <fullName evidence="3">Histone-lysine N-methyltransferase</fullName>
    </submittedName>
</protein>
<name>A0AAX4PMC5_9CHLO</name>
<keyword evidence="4" id="KW-1185">Reference proteome</keyword>
<dbReference type="Gene3D" id="1.10.220.160">
    <property type="match status" value="1"/>
</dbReference>
<dbReference type="PROSITE" id="PS50280">
    <property type="entry name" value="SET"/>
    <property type="match status" value="1"/>
</dbReference>
<dbReference type="SUPFAM" id="SSF82199">
    <property type="entry name" value="SET domain"/>
    <property type="match status" value="1"/>
</dbReference>
<dbReference type="InterPro" id="IPR044237">
    <property type="entry name" value="ATXR2-like"/>
</dbReference>
<accession>A0AAX4PMC5</accession>
<dbReference type="SUPFAM" id="SSF144232">
    <property type="entry name" value="HIT/MYND zinc finger-like"/>
    <property type="match status" value="1"/>
</dbReference>
<dbReference type="EMBL" id="CP151519">
    <property type="protein sequence ID" value="WZN67286.1"/>
    <property type="molecule type" value="Genomic_DNA"/>
</dbReference>
<dbReference type="PANTHER" id="PTHR47436:SF1">
    <property type="entry name" value="SET DOMAIN-CONTAINING PROTEIN"/>
    <property type="match status" value="1"/>
</dbReference>
<dbReference type="InterPro" id="IPR046341">
    <property type="entry name" value="SET_dom_sf"/>
</dbReference>
<reference evidence="3 4" key="1">
    <citation type="submission" date="2024-03" db="EMBL/GenBank/DDBJ databases">
        <title>Complete genome sequence of the green alga Chloropicon roscoffensis RCC1871.</title>
        <authorList>
            <person name="Lemieux C."/>
            <person name="Pombert J.-F."/>
            <person name="Otis C."/>
            <person name="Turmel M."/>
        </authorList>
    </citation>
    <scope>NUCLEOTIDE SEQUENCE [LARGE SCALE GENOMIC DNA]</scope>
    <source>
        <strain evidence="3 4">RCC1871</strain>
    </source>
</reference>